<keyword evidence="2" id="KW-1185">Reference proteome</keyword>
<reference evidence="1" key="1">
    <citation type="submission" date="2021-10" db="EMBL/GenBank/DDBJ databases">
        <title>The diversity and Nitrogen Metabolism of Culturable Nitrate-Utilizing Bacteria Within the Oxygen Minimum Zone of the Changjiang (Yangtze River)Estuary.</title>
        <authorList>
            <person name="Zhang D."/>
            <person name="Zheng J."/>
            <person name="Liu S."/>
            <person name="He W."/>
        </authorList>
    </citation>
    <scope>NUCLEOTIDE SEQUENCE</scope>
    <source>
        <strain evidence="1">FXH-223</strain>
    </source>
</reference>
<dbReference type="GO" id="GO:0003746">
    <property type="term" value="F:translation elongation factor activity"/>
    <property type="evidence" value="ECO:0007669"/>
    <property type="project" value="UniProtKB-KW"/>
</dbReference>
<keyword evidence="1" id="KW-0251">Elongation factor</keyword>
<dbReference type="InterPro" id="IPR007411">
    <property type="entry name" value="EpmC"/>
</dbReference>
<comment type="caution">
    <text evidence="1">The sequence shown here is derived from an EMBL/GenBank/DDBJ whole genome shotgun (WGS) entry which is preliminary data.</text>
</comment>
<proteinExistence type="predicted"/>
<accession>A0A9Q3ULK3</accession>
<organism evidence="1 2">
    <name type="scientific">Alloalcanivorax marinus</name>
    <dbReference type="NCBI Taxonomy" id="1177169"/>
    <lineage>
        <taxon>Bacteria</taxon>
        <taxon>Pseudomonadati</taxon>
        <taxon>Pseudomonadota</taxon>
        <taxon>Gammaproteobacteria</taxon>
        <taxon>Oceanospirillales</taxon>
        <taxon>Alcanivoracaceae</taxon>
        <taxon>Alloalcanivorax</taxon>
    </lineage>
</organism>
<name>A0A9Q3ULK3_9GAMM</name>
<dbReference type="AlphaFoldDB" id="A0A9Q3ULK3"/>
<gene>
    <name evidence="1" type="ORF">LL252_03645</name>
</gene>
<dbReference type="Pfam" id="PF04315">
    <property type="entry name" value="EpmC"/>
    <property type="match status" value="1"/>
</dbReference>
<dbReference type="RefSeq" id="WP_228233001.1">
    <property type="nucleotide sequence ID" value="NZ_JAJGNA010000003.1"/>
</dbReference>
<dbReference type="EMBL" id="JAJGNA010000003">
    <property type="protein sequence ID" value="MCC4307657.1"/>
    <property type="molecule type" value="Genomic_DNA"/>
</dbReference>
<keyword evidence="1" id="KW-0648">Protein biosynthesis</keyword>
<evidence type="ECO:0000313" key="2">
    <source>
        <dbReference type="Proteomes" id="UP001108027"/>
    </source>
</evidence>
<sequence>MHRAKDLEALFLDTFHSDFATVLEGGFEEPVYLPGRPHRIRYTRDYFRSALHEVAHWCVAGPRRRTLEDYGYWYAPDGRDAAQQARFLTVEVRPQAFEALFCAACGHPFRVSLDNLDGDPGDADRFAAQVRALAHTLIDQGLPQRPRQWVAALERHYHSARRPLADRLDAVFPPSP</sequence>
<evidence type="ECO:0000313" key="1">
    <source>
        <dbReference type="EMBL" id="MCC4307657.1"/>
    </source>
</evidence>
<protein>
    <submittedName>
        <fullName evidence="1">Elongation factor P hydroxylase</fullName>
    </submittedName>
</protein>
<dbReference type="Proteomes" id="UP001108027">
    <property type="component" value="Unassembled WGS sequence"/>
</dbReference>